<keyword evidence="2" id="KW-1185">Reference proteome</keyword>
<evidence type="ECO:0000313" key="1">
    <source>
        <dbReference type="EMBL" id="GFY05534.1"/>
    </source>
</evidence>
<organism evidence="1 2">
    <name type="scientific">Trichonephila clavipes</name>
    <name type="common">Golden silk orbweaver</name>
    <name type="synonym">Nephila clavipes</name>
    <dbReference type="NCBI Taxonomy" id="2585209"/>
    <lineage>
        <taxon>Eukaryota</taxon>
        <taxon>Metazoa</taxon>
        <taxon>Ecdysozoa</taxon>
        <taxon>Arthropoda</taxon>
        <taxon>Chelicerata</taxon>
        <taxon>Arachnida</taxon>
        <taxon>Araneae</taxon>
        <taxon>Araneomorphae</taxon>
        <taxon>Entelegynae</taxon>
        <taxon>Araneoidea</taxon>
        <taxon>Nephilidae</taxon>
        <taxon>Trichonephila</taxon>
    </lineage>
</organism>
<dbReference type="EMBL" id="BMAU01021254">
    <property type="protein sequence ID" value="GFY05534.1"/>
    <property type="molecule type" value="Genomic_DNA"/>
</dbReference>
<comment type="caution">
    <text evidence="1">The sequence shown here is derived from an EMBL/GenBank/DDBJ whole genome shotgun (WGS) entry which is preliminary data.</text>
</comment>
<evidence type="ECO:0000313" key="2">
    <source>
        <dbReference type="Proteomes" id="UP000887159"/>
    </source>
</evidence>
<protein>
    <submittedName>
        <fullName evidence="1">Uncharacterized protein</fullName>
    </submittedName>
</protein>
<accession>A0A8X6S2A2</accession>
<gene>
    <name evidence="1" type="ORF">TNCV_4370441</name>
</gene>
<dbReference type="AlphaFoldDB" id="A0A8X6S2A2"/>
<proteinExistence type="predicted"/>
<name>A0A8X6S2A2_TRICX</name>
<dbReference type="Proteomes" id="UP000887159">
    <property type="component" value="Unassembled WGS sequence"/>
</dbReference>
<reference evidence="1" key="1">
    <citation type="submission" date="2020-08" db="EMBL/GenBank/DDBJ databases">
        <title>Multicomponent nature underlies the extraordinary mechanical properties of spider dragline silk.</title>
        <authorList>
            <person name="Kono N."/>
            <person name="Nakamura H."/>
            <person name="Mori M."/>
            <person name="Yoshida Y."/>
            <person name="Ohtoshi R."/>
            <person name="Malay A.D."/>
            <person name="Moran D.A.P."/>
            <person name="Tomita M."/>
            <person name="Numata K."/>
            <person name="Arakawa K."/>
        </authorList>
    </citation>
    <scope>NUCLEOTIDE SEQUENCE</scope>
</reference>
<sequence>MMKSRKIFTKLEESRHMPHLHSFEEDLPLEFHTDLRPVLKEPDKAQKPRLPDPIVQPIVVMPHSRMYNTTFVMPPIKDLS</sequence>